<protein>
    <submittedName>
        <fullName evidence="1">Uncharacterized protein</fullName>
    </submittedName>
</protein>
<proteinExistence type="predicted"/>
<sequence>VQQIAAGVVEHTNSCGGRTPPKSVISKLSQIAFNGKHPSNAERDMHNVLKQTALDVEIEFCDVRFWQPSTGQLKVTKFPFIFPDRLALKIWELGEEYFQYYFFGDQDAAVFWQHVQHHEWAAGHVAHAENLARLAPITFYGDDVHTYKNTEVGVISVCAWSTDYFTREHLPLDRYFLISAFSEYLATEETWGDCMQHLSARFASLVGRRDWPWSAAGYGFAMSSCTGDLKWLKEHFGVHNYNQNSFCGYCSCKKVDPGNPSNTLGDFSDTAHHRQARFGHDEFWAATDPNSRHVFFDIPGFRYDRFLHAPLHGQLLGTGKLTNGSFLTYVIERGWFGEMVGEYELALGVCLNVAYKHFVEYNKEYGKPVSHPRFTPARLHRKGRTQMPSLASKGAASKRITYWLASLAEQFGCMENATLLDQECCTCMIAYAEMLKRLDMAPLLLSETDARTIHNLGLVHLQTYSALRNRSARTFGHQALNRSLWPLVPKHHYLLHMLTDTVLKDRLNPRCQTLFCGESFIGHIGRMAKACHRASLGKRLLQRYRVLFGLKLKQLS</sequence>
<gene>
    <name evidence="1" type="ORF">SPIL2461_LOCUS7265</name>
</gene>
<evidence type="ECO:0000313" key="1">
    <source>
        <dbReference type="EMBL" id="CAE7316269.1"/>
    </source>
</evidence>
<reference evidence="1" key="1">
    <citation type="submission" date="2021-02" db="EMBL/GenBank/DDBJ databases">
        <authorList>
            <person name="Dougan E. K."/>
            <person name="Rhodes N."/>
            <person name="Thang M."/>
            <person name="Chan C."/>
        </authorList>
    </citation>
    <scope>NUCLEOTIDE SEQUENCE</scope>
</reference>
<name>A0A812NNI4_SYMPI</name>
<feature type="non-terminal residue" evidence="1">
    <location>
        <position position="1"/>
    </location>
</feature>
<organism evidence="1 2">
    <name type="scientific">Symbiodinium pilosum</name>
    <name type="common">Dinoflagellate</name>
    <dbReference type="NCBI Taxonomy" id="2952"/>
    <lineage>
        <taxon>Eukaryota</taxon>
        <taxon>Sar</taxon>
        <taxon>Alveolata</taxon>
        <taxon>Dinophyceae</taxon>
        <taxon>Suessiales</taxon>
        <taxon>Symbiodiniaceae</taxon>
        <taxon>Symbiodinium</taxon>
    </lineage>
</organism>
<dbReference type="Proteomes" id="UP000649617">
    <property type="component" value="Unassembled WGS sequence"/>
</dbReference>
<keyword evidence="2" id="KW-1185">Reference proteome</keyword>
<accession>A0A812NNI4</accession>
<dbReference type="OrthoDB" id="442831at2759"/>
<dbReference type="EMBL" id="CAJNIZ010011175">
    <property type="protein sequence ID" value="CAE7316269.1"/>
    <property type="molecule type" value="Genomic_DNA"/>
</dbReference>
<dbReference type="AlphaFoldDB" id="A0A812NNI4"/>
<comment type="caution">
    <text evidence="1">The sequence shown here is derived from an EMBL/GenBank/DDBJ whole genome shotgun (WGS) entry which is preliminary data.</text>
</comment>
<evidence type="ECO:0000313" key="2">
    <source>
        <dbReference type="Proteomes" id="UP000649617"/>
    </source>
</evidence>